<evidence type="ECO:0000256" key="4">
    <source>
        <dbReference type="ARBA" id="ARBA00023136"/>
    </source>
</evidence>
<dbReference type="InterPro" id="IPR051694">
    <property type="entry name" value="Immunoregulatory_rcpt-like"/>
</dbReference>
<dbReference type="EMBL" id="MU854420">
    <property type="protein sequence ID" value="KAK4038724.1"/>
    <property type="molecule type" value="Genomic_DNA"/>
</dbReference>
<accession>A0AAN6PD24</accession>
<evidence type="ECO:0000256" key="2">
    <source>
        <dbReference type="ARBA" id="ARBA00022692"/>
    </source>
</evidence>
<evidence type="ECO:0000256" key="3">
    <source>
        <dbReference type="ARBA" id="ARBA00022989"/>
    </source>
</evidence>
<dbReference type="Gene3D" id="3.10.20.90">
    <property type="entry name" value="Phosphatidylinositol 3-kinase Catalytic Subunit, Chain A, domain 1"/>
    <property type="match status" value="1"/>
</dbReference>
<feature type="compositionally biased region" description="Basic and acidic residues" evidence="5">
    <location>
        <begin position="183"/>
        <end position="197"/>
    </location>
</feature>
<evidence type="ECO:0000256" key="6">
    <source>
        <dbReference type="SAM" id="Phobius"/>
    </source>
</evidence>
<evidence type="ECO:0008006" key="9">
    <source>
        <dbReference type="Google" id="ProtNLM"/>
    </source>
</evidence>
<proteinExistence type="predicted"/>
<feature type="region of interest" description="Disordered" evidence="5">
    <location>
        <begin position="124"/>
        <end position="149"/>
    </location>
</feature>
<gene>
    <name evidence="7" type="ORF">C8A01DRAFT_37289</name>
</gene>
<evidence type="ECO:0000313" key="8">
    <source>
        <dbReference type="Proteomes" id="UP001303115"/>
    </source>
</evidence>
<reference evidence="8" key="1">
    <citation type="journal article" date="2023" name="Mol. Phylogenet. Evol.">
        <title>Genome-scale phylogeny and comparative genomics of the fungal order Sordariales.</title>
        <authorList>
            <person name="Hensen N."/>
            <person name="Bonometti L."/>
            <person name="Westerberg I."/>
            <person name="Brannstrom I.O."/>
            <person name="Guillou S."/>
            <person name="Cros-Aarteil S."/>
            <person name="Calhoun S."/>
            <person name="Haridas S."/>
            <person name="Kuo A."/>
            <person name="Mondo S."/>
            <person name="Pangilinan J."/>
            <person name="Riley R."/>
            <person name="LaButti K."/>
            <person name="Andreopoulos B."/>
            <person name="Lipzen A."/>
            <person name="Chen C."/>
            <person name="Yan M."/>
            <person name="Daum C."/>
            <person name="Ng V."/>
            <person name="Clum A."/>
            <person name="Steindorff A."/>
            <person name="Ohm R.A."/>
            <person name="Martin F."/>
            <person name="Silar P."/>
            <person name="Natvig D.O."/>
            <person name="Lalanne C."/>
            <person name="Gautier V."/>
            <person name="Ament-Velasquez S.L."/>
            <person name="Kruys A."/>
            <person name="Hutchinson M.I."/>
            <person name="Powell A.J."/>
            <person name="Barry K."/>
            <person name="Miller A.N."/>
            <person name="Grigoriev I.V."/>
            <person name="Debuchy R."/>
            <person name="Gladieux P."/>
            <person name="Hiltunen Thoren M."/>
            <person name="Johannesson H."/>
        </authorList>
    </citation>
    <scope>NUCLEOTIDE SEQUENCE [LARGE SCALE GENOMIC DNA]</scope>
    <source>
        <strain evidence="8">CBS 284.82</strain>
    </source>
</reference>
<dbReference type="GO" id="GO:0071944">
    <property type="term" value="C:cell periphery"/>
    <property type="evidence" value="ECO:0007669"/>
    <property type="project" value="UniProtKB-ARBA"/>
</dbReference>
<keyword evidence="8" id="KW-1185">Reference proteome</keyword>
<protein>
    <recommendedName>
        <fullName evidence="9">Ubiquitin-like domain-containing protein</fullName>
    </recommendedName>
</protein>
<keyword evidence="4 6" id="KW-0472">Membrane</keyword>
<evidence type="ECO:0000313" key="7">
    <source>
        <dbReference type="EMBL" id="KAK4038724.1"/>
    </source>
</evidence>
<dbReference type="AlphaFoldDB" id="A0AAN6PD24"/>
<keyword evidence="2 6" id="KW-0812">Transmembrane</keyword>
<keyword evidence="3 6" id="KW-1133">Transmembrane helix</keyword>
<dbReference type="Proteomes" id="UP001303115">
    <property type="component" value="Unassembled WGS sequence"/>
</dbReference>
<evidence type="ECO:0000256" key="5">
    <source>
        <dbReference type="SAM" id="MobiDB-lite"/>
    </source>
</evidence>
<sequence>MGNLYYNAYLVLQRVGNSPELCAASGPFQSYTENCVACMQANGGNIATDFPELSALLSDAFSYCATLAATTQYTIATSWLTNSTTLVTTTIAGLSESNTVTDKVFTIVLDVIVTRSDWTGFAQSTTASATSPPSGESGETQGSESSGGSQAWIAGPVIGGVAALAVLVGLYLFFARRRKRARNRGEPEWAGKPELHADSLPGPAKPPVEVDGEPQPPQELEAGYYTTGAQHVSPKAELAANEVAAEEMDVKTRVQEMGGQRTFWGNSDRTDDKTADDYSLEGGATLHLVLALRGGL</sequence>
<dbReference type="GO" id="GO:0016020">
    <property type="term" value="C:membrane"/>
    <property type="evidence" value="ECO:0007669"/>
    <property type="project" value="UniProtKB-SubCell"/>
</dbReference>
<comment type="caution">
    <text evidence="7">The sequence shown here is derived from an EMBL/GenBank/DDBJ whole genome shotgun (WGS) entry which is preliminary data.</text>
</comment>
<feature type="transmembrane region" description="Helical" evidence="6">
    <location>
        <begin position="151"/>
        <end position="174"/>
    </location>
</feature>
<organism evidence="7 8">
    <name type="scientific">Parachaetomium inaequale</name>
    <dbReference type="NCBI Taxonomy" id="2588326"/>
    <lineage>
        <taxon>Eukaryota</taxon>
        <taxon>Fungi</taxon>
        <taxon>Dikarya</taxon>
        <taxon>Ascomycota</taxon>
        <taxon>Pezizomycotina</taxon>
        <taxon>Sordariomycetes</taxon>
        <taxon>Sordariomycetidae</taxon>
        <taxon>Sordariales</taxon>
        <taxon>Chaetomiaceae</taxon>
        <taxon>Parachaetomium</taxon>
    </lineage>
</organism>
<dbReference type="PANTHER" id="PTHR15549">
    <property type="entry name" value="PAIRED IMMUNOGLOBULIN-LIKE TYPE 2 RECEPTOR"/>
    <property type="match status" value="1"/>
</dbReference>
<evidence type="ECO:0000256" key="1">
    <source>
        <dbReference type="ARBA" id="ARBA00004167"/>
    </source>
</evidence>
<comment type="subcellular location">
    <subcellularLocation>
        <location evidence="1">Membrane</location>
        <topology evidence="1">Single-pass membrane protein</topology>
    </subcellularLocation>
</comment>
<name>A0AAN6PD24_9PEZI</name>
<feature type="region of interest" description="Disordered" evidence="5">
    <location>
        <begin position="182"/>
        <end position="214"/>
    </location>
</feature>